<keyword evidence="2" id="KW-1185">Reference proteome</keyword>
<dbReference type="InterPro" id="IPR011013">
    <property type="entry name" value="Gal_mutarotase_sf_dom"/>
</dbReference>
<gene>
    <name evidence="1" type="ORF">NWP17_04255</name>
</gene>
<dbReference type="GO" id="GO:0016853">
    <property type="term" value="F:isomerase activity"/>
    <property type="evidence" value="ECO:0007669"/>
    <property type="project" value="InterPro"/>
</dbReference>
<dbReference type="GO" id="GO:0005975">
    <property type="term" value="P:carbohydrate metabolic process"/>
    <property type="evidence" value="ECO:0007669"/>
    <property type="project" value="InterPro"/>
</dbReference>
<dbReference type="AlphaFoldDB" id="A0AA43GQB1"/>
<dbReference type="GO" id="GO:0030246">
    <property type="term" value="F:carbohydrate binding"/>
    <property type="evidence" value="ECO:0007669"/>
    <property type="project" value="InterPro"/>
</dbReference>
<evidence type="ECO:0000313" key="2">
    <source>
        <dbReference type="Proteomes" id="UP001159387"/>
    </source>
</evidence>
<reference evidence="1 2" key="1">
    <citation type="journal article" date="2023" name="J. Phycol.">
        <title>Chrysosporum ovalisporum is synonymous with the true-branching cyanobacterium Umezakia natans (Nostocales/Aphanizomenonaceae).</title>
        <authorList>
            <person name="McGregor G.B."/>
            <person name="Sendall B.C."/>
            <person name="Niiyama Y."/>
            <person name="Tuji A."/>
            <person name="Willis A."/>
        </authorList>
    </citation>
    <scope>NUCLEOTIDE SEQUENCE [LARGE SCALE GENOMIC DNA]</scope>
    <source>
        <strain evidence="1 2">ANA360D</strain>
    </source>
</reference>
<name>A0AA43GQB1_9CYAN</name>
<dbReference type="CDD" id="cd09025">
    <property type="entry name" value="Aldose_epim_Slr1438"/>
    <property type="match status" value="1"/>
</dbReference>
<dbReference type="InterPro" id="IPR014718">
    <property type="entry name" value="GH-type_carb-bd"/>
</dbReference>
<dbReference type="Proteomes" id="UP001159387">
    <property type="component" value="Unassembled WGS sequence"/>
</dbReference>
<dbReference type="RefSeq" id="WP_280653670.1">
    <property type="nucleotide sequence ID" value="NZ_JANQDH010000026.1"/>
</dbReference>
<dbReference type="PANTHER" id="PTHR11122:SF13">
    <property type="entry name" value="GLUCOSE-6-PHOSPHATE 1-EPIMERASE"/>
    <property type="match status" value="1"/>
</dbReference>
<protein>
    <submittedName>
        <fullName evidence="1">Aldose epimerase</fullName>
    </submittedName>
</protein>
<accession>A0AA43GQB1</accession>
<organism evidence="1 2">
    <name type="scientific">Chrysosporum bergii ANA360D</name>
    <dbReference type="NCBI Taxonomy" id="617107"/>
    <lineage>
        <taxon>Bacteria</taxon>
        <taxon>Bacillati</taxon>
        <taxon>Cyanobacteriota</taxon>
        <taxon>Cyanophyceae</taxon>
        <taxon>Nostocales</taxon>
        <taxon>Nodulariaceae</taxon>
        <taxon>Chrysosporum</taxon>
    </lineage>
</organism>
<sequence length="292" mass="33559">MFTITVEQKQYKTYILSDESSNSQIEVVPERGGIITRWRIQGQEIFYLDTERFTHPDLSIRGGNPILFPICGNLVDNSYTHNGQQYTLKQHGFARELPWEVTHQQTQNQASLTLALQSNEQTKAVYPFDFQVIFTYQLQGNTLTIAQEYQNLSSTAMPFSAGFHPYFLTGNDKHQLEFHIPSEQYQEKNSPEIHSFHGNFDFNRDEIDVAFKNLTSQSATVVDPSRQLKLTLDLDRDRIYSCLVFWTLKGKEFYCLEPWTAPRNALNTGENLTVLAPNTSCTASLKLTANFF</sequence>
<proteinExistence type="predicted"/>
<dbReference type="PANTHER" id="PTHR11122">
    <property type="entry name" value="APOSPORY-ASSOCIATED PROTEIN C-RELATED"/>
    <property type="match status" value="1"/>
</dbReference>
<comment type="caution">
    <text evidence="1">The sequence shown here is derived from an EMBL/GenBank/DDBJ whole genome shotgun (WGS) entry which is preliminary data.</text>
</comment>
<dbReference type="InterPro" id="IPR008183">
    <property type="entry name" value="Aldose_1/G6P_1-epimerase"/>
</dbReference>
<dbReference type="SUPFAM" id="SSF74650">
    <property type="entry name" value="Galactose mutarotase-like"/>
    <property type="match status" value="1"/>
</dbReference>
<evidence type="ECO:0000313" key="1">
    <source>
        <dbReference type="EMBL" id="MDH6059659.1"/>
    </source>
</evidence>
<dbReference type="EMBL" id="JANQDH010000026">
    <property type="protein sequence ID" value="MDH6059659.1"/>
    <property type="molecule type" value="Genomic_DNA"/>
</dbReference>
<dbReference type="Gene3D" id="2.70.98.10">
    <property type="match status" value="1"/>
</dbReference>
<dbReference type="Pfam" id="PF01263">
    <property type="entry name" value="Aldose_epim"/>
    <property type="match status" value="1"/>
</dbReference>